<evidence type="ECO:0000259" key="8">
    <source>
        <dbReference type="PROSITE" id="PS50928"/>
    </source>
</evidence>
<feature type="transmembrane region" description="Helical" evidence="7">
    <location>
        <begin position="105"/>
        <end position="125"/>
    </location>
</feature>
<feature type="domain" description="ABC transmembrane type-1" evidence="8">
    <location>
        <begin position="71"/>
        <end position="279"/>
    </location>
</feature>
<reference evidence="9 10" key="1">
    <citation type="journal article" date="2010" name="Stand. Genomic Sci.">
        <title>Complete genome sequence of Segniliparus rotundus type strain (CDC 1076).</title>
        <authorList>
            <person name="Sikorski J."/>
            <person name="Lapidus A."/>
            <person name="Copeland A."/>
            <person name="Misra M."/>
            <person name="Glavina Del Rio T."/>
            <person name="Nolan M."/>
            <person name="Lucas S."/>
            <person name="Chen F."/>
            <person name="Tice H."/>
            <person name="Cheng J.F."/>
            <person name="Jando M."/>
            <person name="Schneider S."/>
            <person name="Bruce D."/>
            <person name="Goodwin L."/>
            <person name="Pitluck S."/>
            <person name="Liolios K."/>
            <person name="Mikhailova N."/>
            <person name="Pati A."/>
            <person name="Ivanova N."/>
            <person name="Mavromatis K."/>
            <person name="Chen A."/>
            <person name="Palaniappan K."/>
            <person name="Chertkov O."/>
            <person name="Land M."/>
            <person name="Hauser L."/>
            <person name="Chang Y.J."/>
            <person name="Jeffries C.D."/>
            <person name="Brettin T."/>
            <person name="Detter J.C."/>
            <person name="Han C."/>
            <person name="Rohde M."/>
            <person name="Goker M."/>
            <person name="Bristow J."/>
            <person name="Eisen J.A."/>
            <person name="Markowitz V."/>
            <person name="Hugenholtz P."/>
            <person name="Kyrpides N.C."/>
            <person name="Klenk H.P."/>
        </authorList>
    </citation>
    <scope>NUCLEOTIDE SEQUENCE [LARGE SCALE GENOMIC DNA]</scope>
    <source>
        <strain evidence="10">ATCC BAA-972 / CDC 1076 / CIP 108378 / DSM 44985 / JCM 13578</strain>
    </source>
</reference>
<dbReference type="STRING" id="640132.Srot_1927"/>
<sequence length="292" mass="31264">MVNSHDGRRSQLVGWLFVSPSAIGLGAFMLFPALAVLWLSTQDWDLIGPSRFVGLGNWRAVLTDPQFGHSLLVTIGFTAVVVPAQTALGLWVATLLTKGLRGSSVFRTVLAVPWVCAPLALALIWKWLLSPADGAINALTGSHAEWLTDPKLAFPAVAAVSVWSQTGYVALFFVAGLYAIPEELGQAACLDGASSRQRFWRITLPLLRPTLVFVSLTGVINAVQVFDLVYGLTRGGPNGSTDLVAHRLYSEAFEVARPGRAAVMAVVLALGLMLIAVATRRVAESRAAYALR</sequence>
<dbReference type="RefSeq" id="WP_013138838.1">
    <property type="nucleotide sequence ID" value="NC_014168.1"/>
</dbReference>
<dbReference type="Gene3D" id="1.10.3720.10">
    <property type="entry name" value="MetI-like"/>
    <property type="match status" value="1"/>
</dbReference>
<dbReference type="CDD" id="cd06261">
    <property type="entry name" value="TM_PBP2"/>
    <property type="match status" value="1"/>
</dbReference>
<feature type="transmembrane region" description="Helical" evidence="7">
    <location>
        <begin position="71"/>
        <end position="93"/>
    </location>
</feature>
<evidence type="ECO:0000256" key="1">
    <source>
        <dbReference type="ARBA" id="ARBA00004651"/>
    </source>
</evidence>
<dbReference type="HOGENOM" id="CLU_016047_0_2_11"/>
<dbReference type="GO" id="GO:0055085">
    <property type="term" value="P:transmembrane transport"/>
    <property type="evidence" value="ECO:0007669"/>
    <property type="project" value="InterPro"/>
</dbReference>
<feature type="transmembrane region" description="Helical" evidence="7">
    <location>
        <begin position="152"/>
        <end position="180"/>
    </location>
</feature>
<keyword evidence="5 7" id="KW-1133">Transmembrane helix</keyword>
<dbReference type="GO" id="GO:0005886">
    <property type="term" value="C:plasma membrane"/>
    <property type="evidence" value="ECO:0007669"/>
    <property type="project" value="UniProtKB-SubCell"/>
</dbReference>
<protein>
    <submittedName>
        <fullName evidence="9">Binding-protein-dependent transport systems inner membrane component</fullName>
    </submittedName>
</protein>
<evidence type="ECO:0000256" key="2">
    <source>
        <dbReference type="ARBA" id="ARBA00022448"/>
    </source>
</evidence>
<evidence type="ECO:0000256" key="7">
    <source>
        <dbReference type="RuleBase" id="RU363032"/>
    </source>
</evidence>
<evidence type="ECO:0000256" key="5">
    <source>
        <dbReference type="ARBA" id="ARBA00022989"/>
    </source>
</evidence>
<gene>
    <name evidence="9" type="ordered locus">Srot_1927</name>
</gene>
<dbReference type="KEGG" id="srt:Srot_1927"/>
<evidence type="ECO:0000256" key="6">
    <source>
        <dbReference type="ARBA" id="ARBA00023136"/>
    </source>
</evidence>
<evidence type="ECO:0000313" key="10">
    <source>
        <dbReference type="Proteomes" id="UP000002247"/>
    </source>
</evidence>
<dbReference type="EMBL" id="CP001958">
    <property type="protein sequence ID" value="ADG98385.1"/>
    <property type="molecule type" value="Genomic_DNA"/>
</dbReference>
<evidence type="ECO:0000313" key="9">
    <source>
        <dbReference type="EMBL" id="ADG98385.1"/>
    </source>
</evidence>
<keyword evidence="6 7" id="KW-0472">Membrane</keyword>
<dbReference type="AlphaFoldDB" id="D6Z8V5"/>
<feature type="transmembrane region" description="Helical" evidence="7">
    <location>
        <begin position="206"/>
        <end position="226"/>
    </location>
</feature>
<dbReference type="PANTHER" id="PTHR30193">
    <property type="entry name" value="ABC TRANSPORTER PERMEASE PROTEIN"/>
    <property type="match status" value="1"/>
</dbReference>
<proteinExistence type="inferred from homology"/>
<comment type="subcellular location">
    <subcellularLocation>
        <location evidence="1 7">Cell membrane</location>
        <topology evidence="1 7">Multi-pass membrane protein</topology>
    </subcellularLocation>
</comment>
<dbReference type="InterPro" id="IPR000515">
    <property type="entry name" value="MetI-like"/>
</dbReference>
<accession>D6Z8V5</accession>
<name>D6Z8V5_SEGRD</name>
<keyword evidence="4 7" id="KW-0812">Transmembrane</keyword>
<organism evidence="9 10">
    <name type="scientific">Segniliparus rotundus (strain ATCC BAA-972 / CDC 1076 / CIP 108378 / DSM 44985 / JCM 13578)</name>
    <dbReference type="NCBI Taxonomy" id="640132"/>
    <lineage>
        <taxon>Bacteria</taxon>
        <taxon>Bacillati</taxon>
        <taxon>Actinomycetota</taxon>
        <taxon>Actinomycetes</taxon>
        <taxon>Mycobacteriales</taxon>
        <taxon>Segniliparaceae</taxon>
        <taxon>Segniliparus</taxon>
    </lineage>
</organism>
<dbReference type="InterPro" id="IPR051393">
    <property type="entry name" value="ABC_transporter_permease"/>
</dbReference>
<dbReference type="Pfam" id="PF00528">
    <property type="entry name" value="BPD_transp_1"/>
    <property type="match status" value="1"/>
</dbReference>
<dbReference type="PROSITE" id="PS50928">
    <property type="entry name" value="ABC_TM1"/>
    <property type="match status" value="1"/>
</dbReference>
<evidence type="ECO:0000256" key="3">
    <source>
        <dbReference type="ARBA" id="ARBA00022475"/>
    </source>
</evidence>
<feature type="transmembrane region" description="Helical" evidence="7">
    <location>
        <begin position="261"/>
        <end position="283"/>
    </location>
</feature>
<evidence type="ECO:0000256" key="4">
    <source>
        <dbReference type="ARBA" id="ARBA00022692"/>
    </source>
</evidence>
<dbReference type="SUPFAM" id="SSF161098">
    <property type="entry name" value="MetI-like"/>
    <property type="match status" value="1"/>
</dbReference>
<dbReference type="Proteomes" id="UP000002247">
    <property type="component" value="Chromosome"/>
</dbReference>
<feature type="transmembrane region" description="Helical" evidence="7">
    <location>
        <begin position="12"/>
        <end position="39"/>
    </location>
</feature>
<keyword evidence="3" id="KW-1003">Cell membrane</keyword>
<keyword evidence="10" id="KW-1185">Reference proteome</keyword>
<comment type="similarity">
    <text evidence="7">Belongs to the binding-protein-dependent transport system permease family.</text>
</comment>
<dbReference type="InterPro" id="IPR035906">
    <property type="entry name" value="MetI-like_sf"/>
</dbReference>
<keyword evidence="2 7" id="KW-0813">Transport</keyword>
<dbReference type="eggNOG" id="COG1175">
    <property type="taxonomic scope" value="Bacteria"/>
</dbReference>
<dbReference type="PANTHER" id="PTHR30193:SF37">
    <property type="entry name" value="INNER MEMBRANE ABC TRANSPORTER PERMEASE PROTEIN YCJO"/>
    <property type="match status" value="1"/>
</dbReference>